<dbReference type="InterPro" id="IPR013078">
    <property type="entry name" value="His_Pase_superF_clade-1"/>
</dbReference>
<sequence>MTTLTFLRHATAQDRLLPIPDAARQLIGKGKRQAERAADFCSRHRLLPAYLLCSPLARAQETAQVFQHKLRGCPPPQTVGWLAGADAETMREELEKLAGSGQDDIWLVGHEPDFSELISLLLGSRKPIVQVKKASLIRLETDFQGGELLWGIPNSLMK</sequence>
<organism evidence="1 2">
    <name type="scientific">Candidatus Thiothrix phosphatis</name>
    <dbReference type="NCBI Taxonomy" id="3112415"/>
    <lineage>
        <taxon>Bacteria</taxon>
        <taxon>Pseudomonadati</taxon>
        <taxon>Pseudomonadota</taxon>
        <taxon>Gammaproteobacteria</taxon>
        <taxon>Thiotrichales</taxon>
        <taxon>Thiotrichaceae</taxon>
        <taxon>Thiothrix</taxon>
    </lineage>
</organism>
<dbReference type="Gene3D" id="3.40.50.1240">
    <property type="entry name" value="Phosphoglycerate mutase-like"/>
    <property type="match status" value="1"/>
</dbReference>
<protein>
    <submittedName>
        <fullName evidence="1">Histidine phosphatase family protein</fullName>
    </submittedName>
</protein>
<evidence type="ECO:0000313" key="1">
    <source>
        <dbReference type="EMBL" id="MEB4592396.1"/>
    </source>
</evidence>
<reference evidence="1 2" key="2">
    <citation type="submission" date="2024-01" db="EMBL/GenBank/DDBJ databases">
        <authorList>
            <person name="Xie X."/>
        </authorList>
    </citation>
    <scope>NUCLEOTIDE SEQUENCE [LARGE SCALE GENOMIC DNA]</scope>
    <source>
        <strain evidence="1">SCUT-1</strain>
    </source>
</reference>
<dbReference type="CDD" id="cd07067">
    <property type="entry name" value="HP_PGM_like"/>
    <property type="match status" value="1"/>
</dbReference>
<evidence type="ECO:0000313" key="2">
    <source>
        <dbReference type="Proteomes" id="UP001308005"/>
    </source>
</evidence>
<dbReference type="Proteomes" id="UP001308005">
    <property type="component" value="Unassembled WGS sequence"/>
</dbReference>
<proteinExistence type="predicted"/>
<reference evidence="2" key="1">
    <citation type="submission" date="2023-07" db="EMBL/GenBank/DDBJ databases">
        <title>The carbon used by Thiothrix.</title>
        <authorList>
            <person name="Chen L."/>
        </authorList>
    </citation>
    <scope>NUCLEOTIDE SEQUENCE [LARGE SCALE GENOMIC DNA]</scope>
</reference>
<dbReference type="InterPro" id="IPR029033">
    <property type="entry name" value="His_PPase_superfam"/>
</dbReference>
<accession>A0ABU6CZZ7</accession>
<dbReference type="SUPFAM" id="SSF53254">
    <property type="entry name" value="Phosphoglycerate mutase-like"/>
    <property type="match status" value="1"/>
</dbReference>
<name>A0ABU6CZZ7_9GAMM</name>
<comment type="caution">
    <text evidence="1">The sequence shown here is derived from an EMBL/GenBank/DDBJ whole genome shotgun (WGS) entry which is preliminary data.</text>
</comment>
<dbReference type="RefSeq" id="WP_324696649.1">
    <property type="nucleotide sequence ID" value="NZ_JAYMYJ010000132.1"/>
</dbReference>
<dbReference type="Pfam" id="PF00300">
    <property type="entry name" value="His_Phos_1"/>
    <property type="match status" value="1"/>
</dbReference>
<gene>
    <name evidence="1" type="ORF">VSS37_15525</name>
</gene>
<keyword evidence="2" id="KW-1185">Reference proteome</keyword>
<dbReference type="EMBL" id="JAYMYJ010000132">
    <property type="protein sequence ID" value="MEB4592396.1"/>
    <property type="molecule type" value="Genomic_DNA"/>
</dbReference>
<dbReference type="SMART" id="SM00855">
    <property type="entry name" value="PGAM"/>
    <property type="match status" value="1"/>
</dbReference>